<sequence length="399" mass="43621">MYSVAGNPLGAACSGDSTTTDTPMTGSDSEDEVFEDVLPQNSAANEPPADVHDVSIDVDMTSPQAQSFNYANDLPTPSESSFAPSVQAPSVHTATPLPRPRKHPLAAGGQKEASLIFYMDRALDNVGKRATNKHVEELLPGELQGYKSFAEVVKDLDPLVDVVWVSGTPTLQLPYLISITVSTINCLPMFPPLPRTTLNFLAKLDTAFAALLTGQDPNTGEPLPGFSNARGISTTDKVRVKGVIERARNTVTKHIVGEEGEEPPEVNRAADNEDKIDEGFVKFEGFENSDDSDDETEAFNRDERDVAHVFEKTIVELGDFLGGEAIGLVTDEEQDMRRQFEEEAAAMRERAEYQGVKEFVNEAEAIAEQRQYLEEGRKEFEDEAVWSGEGHEFRAHGAA</sequence>
<feature type="compositionally biased region" description="Polar residues" evidence="1">
    <location>
        <begin position="15"/>
        <end position="27"/>
    </location>
</feature>
<dbReference type="GO" id="GO:0005675">
    <property type="term" value="C:transcription factor TFIIH holo complex"/>
    <property type="evidence" value="ECO:0007669"/>
    <property type="project" value="TreeGrafter"/>
</dbReference>
<dbReference type="PANTHER" id="PTHR37781">
    <property type="entry name" value="TFIIH COMPLEX SUBUNIT"/>
    <property type="match status" value="1"/>
</dbReference>
<dbReference type="OrthoDB" id="5420410at2759"/>
<proteinExistence type="predicted"/>
<reference evidence="2" key="1">
    <citation type="journal article" date="2020" name="Stud. Mycol.">
        <title>101 Dothideomycetes genomes: a test case for predicting lifestyles and emergence of pathogens.</title>
        <authorList>
            <person name="Haridas S."/>
            <person name="Albert R."/>
            <person name="Binder M."/>
            <person name="Bloem J."/>
            <person name="Labutti K."/>
            <person name="Salamov A."/>
            <person name="Andreopoulos B."/>
            <person name="Baker S."/>
            <person name="Barry K."/>
            <person name="Bills G."/>
            <person name="Bluhm B."/>
            <person name="Cannon C."/>
            <person name="Castanera R."/>
            <person name="Culley D."/>
            <person name="Daum C."/>
            <person name="Ezra D."/>
            <person name="Gonzalez J."/>
            <person name="Henrissat B."/>
            <person name="Kuo A."/>
            <person name="Liang C."/>
            <person name="Lipzen A."/>
            <person name="Lutzoni F."/>
            <person name="Magnuson J."/>
            <person name="Mondo S."/>
            <person name="Nolan M."/>
            <person name="Ohm R."/>
            <person name="Pangilinan J."/>
            <person name="Park H.-J."/>
            <person name="Ramirez L."/>
            <person name="Alfaro M."/>
            <person name="Sun H."/>
            <person name="Tritt A."/>
            <person name="Yoshinaga Y."/>
            <person name="Zwiers L.-H."/>
            <person name="Turgeon B."/>
            <person name="Goodwin S."/>
            <person name="Spatafora J."/>
            <person name="Crous P."/>
            <person name="Grigoriev I."/>
        </authorList>
    </citation>
    <scope>NUCLEOTIDE SEQUENCE</scope>
    <source>
        <strain evidence="2">CBS 107.79</strain>
    </source>
</reference>
<dbReference type="EMBL" id="ML976679">
    <property type="protein sequence ID" value="KAF1973678.1"/>
    <property type="molecule type" value="Genomic_DNA"/>
</dbReference>
<feature type="compositionally biased region" description="Polar residues" evidence="1">
    <location>
        <begin position="67"/>
        <end position="93"/>
    </location>
</feature>
<feature type="region of interest" description="Disordered" evidence="1">
    <location>
        <begin position="67"/>
        <end position="106"/>
    </location>
</feature>
<gene>
    <name evidence="2" type="ORF">BU23DRAFT_553982</name>
</gene>
<evidence type="ECO:0000256" key="1">
    <source>
        <dbReference type="SAM" id="MobiDB-lite"/>
    </source>
</evidence>
<keyword evidence="3" id="KW-1185">Reference proteome</keyword>
<dbReference type="Pfam" id="PF17110">
    <property type="entry name" value="TFB6"/>
    <property type="match status" value="1"/>
</dbReference>
<feature type="region of interest" description="Disordered" evidence="1">
    <location>
        <begin position="1"/>
        <end position="50"/>
    </location>
</feature>
<evidence type="ECO:0000313" key="2">
    <source>
        <dbReference type="EMBL" id="KAF1973678.1"/>
    </source>
</evidence>
<evidence type="ECO:0000313" key="3">
    <source>
        <dbReference type="Proteomes" id="UP000800036"/>
    </source>
</evidence>
<protein>
    <submittedName>
        <fullName evidence="2">Uncharacterized protein</fullName>
    </submittedName>
</protein>
<dbReference type="AlphaFoldDB" id="A0A6A5VA48"/>
<organism evidence="2 3">
    <name type="scientific">Bimuria novae-zelandiae CBS 107.79</name>
    <dbReference type="NCBI Taxonomy" id="1447943"/>
    <lineage>
        <taxon>Eukaryota</taxon>
        <taxon>Fungi</taxon>
        <taxon>Dikarya</taxon>
        <taxon>Ascomycota</taxon>
        <taxon>Pezizomycotina</taxon>
        <taxon>Dothideomycetes</taxon>
        <taxon>Pleosporomycetidae</taxon>
        <taxon>Pleosporales</taxon>
        <taxon>Massarineae</taxon>
        <taxon>Didymosphaeriaceae</taxon>
        <taxon>Bimuria</taxon>
    </lineage>
</organism>
<accession>A0A6A5VA48</accession>
<dbReference type="Proteomes" id="UP000800036">
    <property type="component" value="Unassembled WGS sequence"/>
</dbReference>
<dbReference type="InterPro" id="IPR031349">
    <property type="entry name" value="Tfb6"/>
</dbReference>
<dbReference type="PANTHER" id="PTHR37781:SF1">
    <property type="entry name" value="ADR380WP"/>
    <property type="match status" value="1"/>
</dbReference>
<name>A0A6A5VA48_9PLEO</name>